<evidence type="ECO:0000313" key="2">
    <source>
        <dbReference type="Proteomes" id="UP000243136"/>
    </source>
</evidence>
<gene>
    <name evidence="1" type="ORF">CGC56_10185</name>
</gene>
<dbReference type="AlphaFoldDB" id="A0A250G6V8"/>
<reference evidence="2" key="1">
    <citation type="submission" date="2017-06" db="EMBL/GenBank/DDBJ databases">
        <title>Capnocytophaga spp. assemblies.</title>
        <authorList>
            <person name="Gulvik C.A."/>
        </authorList>
    </citation>
    <scope>NUCLEOTIDE SEQUENCE [LARGE SCALE GENOMIC DNA]</scope>
    <source>
        <strain evidence="2">H5594</strain>
    </source>
</reference>
<dbReference type="RefSeq" id="WP_095917736.1">
    <property type="nucleotide sequence ID" value="NZ_CP022388.1"/>
</dbReference>
<evidence type="ECO:0000313" key="1">
    <source>
        <dbReference type="EMBL" id="ATA92495.1"/>
    </source>
</evidence>
<name>A0A250G6V8_9FLAO</name>
<organism evidence="1 2">
    <name type="scientific">Capnocytophaga canimorsus</name>
    <dbReference type="NCBI Taxonomy" id="28188"/>
    <lineage>
        <taxon>Bacteria</taxon>
        <taxon>Pseudomonadati</taxon>
        <taxon>Bacteroidota</taxon>
        <taxon>Flavobacteriia</taxon>
        <taxon>Flavobacteriales</taxon>
        <taxon>Flavobacteriaceae</taxon>
        <taxon>Capnocytophaga</taxon>
    </lineage>
</organism>
<dbReference type="EMBL" id="CP022388">
    <property type="protein sequence ID" value="ATA92495.1"/>
    <property type="molecule type" value="Genomic_DNA"/>
</dbReference>
<accession>A0A250G6V8</accession>
<protein>
    <submittedName>
        <fullName evidence="1">Uncharacterized protein</fullName>
    </submittedName>
</protein>
<dbReference type="Proteomes" id="UP000243136">
    <property type="component" value="Chromosome"/>
</dbReference>
<proteinExistence type="predicted"/>
<sequence>MLCYKIIGEDYFSKIDEKTFNQIVTDFGYSKELVFNSNKYSKYLHNYIILTSFPCKEFDIESKYISRYYWLKKFYYEYSKIEGLDAGIEQQIAMLLEEMANNVSENFNWNIIEEIYKQFEI</sequence>